<feature type="region of interest" description="Disordered" evidence="1">
    <location>
        <begin position="444"/>
        <end position="490"/>
    </location>
</feature>
<accession>A0A1D2NGL9</accession>
<keyword evidence="2" id="KW-1133">Transmembrane helix</keyword>
<name>A0A1D2NGL9_ORCCI</name>
<evidence type="ECO:0000256" key="3">
    <source>
        <dbReference type="SAM" id="SignalP"/>
    </source>
</evidence>
<protein>
    <submittedName>
        <fullName evidence="4">Uncharacterized protein</fullName>
    </submittedName>
</protein>
<dbReference type="Proteomes" id="UP000094527">
    <property type="component" value="Unassembled WGS sequence"/>
</dbReference>
<organism evidence="4 5">
    <name type="scientific">Orchesella cincta</name>
    <name type="common">Springtail</name>
    <name type="synonym">Podura cincta</name>
    <dbReference type="NCBI Taxonomy" id="48709"/>
    <lineage>
        <taxon>Eukaryota</taxon>
        <taxon>Metazoa</taxon>
        <taxon>Ecdysozoa</taxon>
        <taxon>Arthropoda</taxon>
        <taxon>Hexapoda</taxon>
        <taxon>Collembola</taxon>
        <taxon>Entomobryomorpha</taxon>
        <taxon>Entomobryoidea</taxon>
        <taxon>Orchesellidae</taxon>
        <taxon>Orchesellinae</taxon>
        <taxon>Orchesella</taxon>
    </lineage>
</organism>
<dbReference type="AlphaFoldDB" id="A0A1D2NGL9"/>
<proteinExistence type="predicted"/>
<reference evidence="4 5" key="1">
    <citation type="journal article" date="2016" name="Genome Biol. Evol.">
        <title>Gene Family Evolution Reflects Adaptation to Soil Environmental Stressors in the Genome of the Collembolan Orchesella cincta.</title>
        <authorList>
            <person name="Faddeeva-Vakhrusheva A."/>
            <person name="Derks M.F."/>
            <person name="Anvar S.Y."/>
            <person name="Agamennone V."/>
            <person name="Suring W."/>
            <person name="Smit S."/>
            <person name="van Straalen N.M."/>
            <person name="Roelofs D."/>
        </authorList>
    </citation>
    <scope>NUCLEOTIDE SEQUENCE [LARGE SCALE GENOMIC DNA]</scope>
    <source>
        <tissue evidence="4">Mixed pool</tissue>
    </source>
</reference>
<evidence type="ECO:0000256" key="1">
    <source>
        <dbReference type="SAM" id="MobiDB-lite"/>
    </source>
</evidence>
<feature type="chain" id="PRO_5008905529" evidence="3">
    <location>
        <begin position="32"/>
        <end position="490"/>
    </location>
</feature>
<evidence type="ECO:0000256" key="2">
    <source>
        <dbReference type="SAM" id="Phobius"/>
    </source>
</evidence>
<feature type="compositionally biased region" description="Low complexity" evidence="1">
    <location>
        <begin position="36"/>
        <end position="47"/>
    </location>
</feature>
<sequence>MTKALRMACSSGSWMIWLILLMGILIEKTIGEDETTTTAAPTAPPGKKTGDEQVARAAPEPTESLLKTFQNLYANISSLRDSTDCKLESSEAHNDHRHWGTVETLEFLSGMRPENKMSKAEKWMALNKTRLYLARIGYLKDPGSLVFVQKQIITLKLEGCPDGSIWRKQGGGTEEDTKYQGYGGSLKQHTDQPWSYINKYTCVDYNKPCSHTFYVITNISPDLPADFIVREGGKTAPHEFTCAVPYCNIQDCQQSATKVYNRRSYPPYFIYWDVPVSLKPLLGIESNELMPPLNATPSDLVAHPINKAGVQITWSLQRKKTKDETKLITISGDHKEWNNSFREEVVKKDRIGASFASTFAVSQADPAKHTGIVECVIIDGNGVVSTPNVEPGERLYDYRGDVNVHVLPRWQLWGPVAVSVVCILLVILIICICPRKMEHDDGTRYTKDEMVVPTGGDTGPQPMASEPQPSTSMEKQAEPEVKGDETNLQD</sequence>
<feature type="region of interest" description="Disordered" evidence="1">
    <location>
        <begin position="35"/>
        <end position="59"/>
    </location>
</feature>
<keyword evidence="3" id="KW-0732">Signal</keyword>
<feature type="signal peptide" evidence="3">
    <location>
        <begin position="1"/>
        <end position="31"/>
    </location>
</feature>
<keyword evidence="2" id="KW-0812">Transmembrane</keyword>
<dbReference type="OMA" id="IVWIAFR"/>
<evidence type="ECO:0000313" key="5">
    <source>
        <dbReference type="Proteomes" id="UP000094527"/>
    </source>
</evidence>
<dbReference type="EMBL" id="LJIJ01000055">
    <property type="protein sequence ID" value="ODN04106.1"/>
    <property type="molecule type" value="Genomic_DNA"/>
</dbReference>
<comment type="caution">
    <text evidence="4">The sequence shown here is derived from an EMBL/GenBank/DDBJ whole genome shotgun (WGS) entry which is preliminary data.</text>
</comment>
<evidence type="ECO:0000313" key="4">
    <source>
        <dbReference type="EMBL" id="ODN04106.1"/>
    </source>
</evidence>
<gene>
    <name evidence="4" type="ORF">Ocin01_02566</name>
</gene>
<dbReference type="OrthoDB" id="8297374at2759"/>
<feature type="compositionally biased region" description="Basic and acidic residues" evidence="1">
    <location>
        <begin position="475"/>
        <end position="490"/>
    </location>
</feature>
<keyword evidence="2" id="KW-0472">Membrane</keyword>
<feature type="transmembrane region" description="Helical" evidence="2">
    <location>
        <begin position="412"/>
        <end position="434"/>
    </location>
</feature>
<keyword evidence="5" id="KW-1185">Reference proteome</keyword>